<dbReference type="Pfam" id="PF00173">
    <property type="entry name" value="Cyt-b5"/>
    <property type="match status" value="1"/>
</dbReference>
<feature type="domain" description="Cytochrome b5 heme-binding" evidence="4">
    <location>
        <begin position="2"/>
        <end position="81"/>
    </location>
</feature>
<reference evidence="5" key="1">
    <citation type="submission" date="2023-07" db="EMBL/GenBank/DDBJ databases">
        <authorList>
            <consortium name="CYATHOMIX"/>
        </authorList>
    </citation>
    <scope>NUCLEOTIDE SEQUENCE</scope>
    <source>
        <strain evidence="5">N/A</strain>
    </source>
</reference>
<dbReference type="GO" id="GO:0004128">
    <property type="term" value="F:cytochrome-b5 reductase activity, acting on NAD(P)H"/>
    <property type="evidence" value="ECO:0007669"/>
    <property type="project" value="TreeGrafter"/>
</dbReference>
<dbReference type="GO" id="GO:0005737">
    <property type="term" value="C:cytoplasm"/>
    <property type="evidence" value="ECO:0007669"/>
    <property type="project" value="TreeGrafter"/>
</dbReference>
<organism evidence="5 6">
    <name type="scientific">Cylicocyclus nassatus</name>
    <name type="common">Nematode worm</name>
    <dbReference type="NCBI Taxonomy" id="53992"/>
    <lineage>
        <taxon>Eukaryota</taxon>
        <taxon>Metazoa</taxon>
        <taxon>Ecdysozoa</taxon>
        <taxon>Nematoda</taxon>
        <taxon>Chromadorea</taxon>
        <taxon>Rhabditida</taxon>
        <taxon>Rhabditina</taxon>
        <taxon>Rhabditomorpha</taxon>
        <taxon>Strongyloidea</taxon>
        <taxon>Strongylidae</taxon>
        <taxon>Cylicocyclus</taxon>
    </lineage>
</organism>
<evidence type="ECO:0000313" key="6">
    <source>
        <dbReference type="Proteomes" id="UP001176961"/>
    </source>
</evidence>
<dbReference type="PROSITE" id="PS50255">
    <property type="entry name" value="CYTOCHROME_B5_2"/>
    <property type="match status" value="1"/>
</dbReference>
<accession>A0AA36DNZ5</accession>
<dbReference type="GO" id="GO:0020037">
    <property type="term" value="F:heme binding"/>
    <property type="evidence" value="ECO:0007669"/>
    <property type="project" value="TreeGrafter"/>
</dbReference>
<protein>
    <recommendedName>
        <fullName evidence="4">Cytochrome b5 heme-binding domain-containing protein</fullName>
    </recommendedName>
</protein>
<keyword evidence="3" id="KW-0408">Iron</keyword>
<evidence type="ECO:0000259" key="4">
    <source>
        <dbReference type="PROSITE" id="PS50255"/>
    </source>
</evidence>
<gene>
    <name evidence="5" type="ORF">CYNAS_LOCUS1485</name>
</gene>
<keyword evidence="1" id="KW-0349">Heme</keyword>
<evidence type="ECO:0000256" key="2">
    <source>
        <dbReference type="ARBA" id="ARBA00022723"/>
    </source>
</evidence>
<evidence type="ECO:0000256" key="1">
    <source>
        <dbReference type="ARBA" id="ARBA00022617"/>
    </source>
</evidence>
<comment type="caution">
    <text evidence="5">The sequence shown here is derived from an EMBL/GenBank/DDBJ whole genome shotgun (WGS) entry which is preliminary data.</text>
</comment>
<dbReference type="GO" id="GO:0046872">
    <property type="term" value="F:metal ion binding"/>
    <property type="evidence" value="ECO:0007669"/>
    <property type="project" value="UniProtKB-KW"/>
</dbReference>
<dbReference type="InterPro" id="IPR036400">
    <property type="entry name" value="Cyt_B5-like_heme/steroid_sf"/>
</dbReference>
<dbReference type="PANTHER" id="PTHR46237">
    <property type="entry name" value="CYTOCHROME B5 REDUCTASE 4 FAMILY MEMBER"/>
    <property type="match status" value="1"/>
</dbReference>
<dbReference type="SUPFAM" id="SSF55856">
    <property type="entry name" value="Cytochrome b5-like heme/steroid binding domain"/>
    <property type="match status" value="1"/>
</dbReference>
<evidence type="ECO:0000256" key="3">
    <source>
        <dbReference type="ARBA" id="ARBA00023004"/>
    </source>
</evidence>
<keyword evidence="6" id="KW-1185">Reference proteome</keyword>
<dbReference type="EMBL" id="CATQJL010000001">
    <property type="protein sequence ID" value="CAJ0589502.1"/>
    <property type="molecule type" value="Genomic_DNA"/>
</dbReference>
<dbReference type="InterPro" id="IPR001199">
    <property type="entry name" value="Cyt_B5-like_heme/steroid-bd"/>
</dbReference>
<dbReference type="PANTHER" id="PTHR46237:SF1">
    <property type="entry name" value="CYTOCHROME B5 REDUCTASE 4"/>
    <property type="match status" value="1"/>
</dbReference>
<sequence length="82" mass="9309">MTTEYTLNEVGRHCTADDLWIAFEGKVYDLTAYFSLHPGGIAMLRQAGKDGSYAIRLVQMHGIAWTTIEKKLKEHQIGILKR</sequence>
<evidence type="ECO:0000313" key="5">
    <source>
        <dbReference type="EMBL" id="CAJ0589502.1"/>
    </source>
</evidence>
<dbReference type="InterPro" id="IPR051872">
    <property type="entry name" value="Cytochrome_b5/Flavoprotein_Rdt"/>
</dbReference>
<dbReference type="Gene3D" id="3.10.120.10">
    <property type="entry name" value="Cytochrome b5-like heme/steroid binding domain"/>
    <property type="match status" value="1"/>
</dbReference>
<dbReference type="AlphaFoldDB" id="A0AA36DNZ5"/>
<dbReference type="SMART" id="SM01117">
    <property type="entry name" value="Cyt-b5"/>
    <property type="match status" value="1"/>
</dbReference>
<keyword evidence="2" id="KW-0479">Metal-binding</keyword>
<dbReference type="Proteomes" id="UP001176961">
    <property type="component" value="Unassembled WGS sequence"/>
</dbReference>
<proteinExistence type="predicted"/>
<name>A0AA36DNZ5_CYLNA</name>